<feature type="region of interest" description="Disordered" evidence="1">
    <location>
        <begin position="354"/>
        <end position="383"/>
    </location>
</feature>
<feature type="domain" description="B30.2/SPRY" evidence="2">
    <location>
        <begin position="116"/>
        <end position="325"/>
    </location>
</feature>
<dbReference type="OrthoDB" id="5821166at2759"/>
<gene>
    <name evidence="4" type="ORF">PROFUN_15621</name>
</gene>
<feature type="compositionally biased region" description="Basic residues" evidence="1">
    <location>
        <begin position="47"/>
        <end position="68"/>
    </location>
</feature>
<dbReference type="InterPro" id="IPR001870">
    <property type="entry name" value="B30.2/SPRY"/>
</dbReference>
<proteinExistence type="predicted"/>
<evidence type="ECO:0000259" key="3">
    <source>
        <dbReference type="PROSITE" id="PS51468"/>
    </source>
</evidence>
<sequence length="1118" mass="126566">MGRPTRSTTKNNKSKPKKEDTKSSKQKREIEVDSQESAEEEEETKPKNNKRKQSPAKKKSPVANKRKSQSPNKKSNTKSSSKKRTVEEESEDEIVHEDEEEDEYLRRKKKNKGEEDILSLFKGLVSPKDVQDMSLKKNKKEAKTTQKKEWSMNRKGQSIQLESVSKENVLRATHYGGDGDISVVQAEHPLDTSSAEVSYFEITIERESEKGEEKTENVIYVGRVRDSEDSFTESISSCGYSSDGKLWTGSGSLGMAGKLYGQPFSDGDVVGCGLIPTTGSIFYTLNGLFMGVAARINPGAPYAMYPSVSFQGPGRVRLNYGQRKFHFNVEKPTYRSHIVADRMKSSSHAVETLFRTTTSSPRGTVSTPLFSPKASSRSPLTPKTTESPIMTYWNLEMDELANRLSKDVMSGLFSVDERIPLPMTSANVRVTVVDFIAELTVTHTFLNNRRKDIEGMYYLPVSPSSVTRVSIETRNKVYQSKVQRKRERNEDDLVSTQDKEDEENLQRPEANVPQDNGTTLVVYLKKIGAGKTIRVITSYTTTLVVRDAAVTLALPAYLYPRYSSHWNEEVYAPHEPSFDYESSGLSVQVDFNQMHKIQDVLCASQKNAEISFGQDKKTASFKLQSKSGGPMMITLKRESQSSPQAFMEYNESTNTTVAMVTLVPAHLQAEKKGRIIVVDASNPTNRAMFHQIKLAARLLLSNTPNHTSVQLILLDGDGKMEKLYDEEKKFDQEYLDAADVFLDKSRKGKKKSVRMRPLMEHIQESDHSNVFFLLSSKIEDLDEIEEEYSKVESQFFPLGIAGEISEDEIKRLSHIGCGTGYLVFSPSQLKAELNEILNYSMTPSVHRPSIEWEDFSSMSKFESVPRVLPSSIYPTQSLVALCRASGSTSHTSPTLRVSQGRTDRVTPSDLTPLHILHHWYRVYSLLDLFHRSKESEERMVEEAVKQQILFEGNVKELEMVMKEREDKSKKVGHIQLWFENISSMEKEGDNLFASGKLEDDFSEYTTERDIVGNLLLLQRADGSWALDEKLLHILKIEDEKVVKSFVKTVFRGEEGLAATSLVCSFLEWMKIPEKVYYMFKSKAMYYLEHRIPGMVSSAQREATVLLEAKAMHLKPENE</sequence>
<evidence type="ECO:0000313" key="5">
    <source>
        <dbReference type="Proteomes" id="UP000241769"/>
    </source>
</evidence>
<dbReference type="CDD" id="cd12885">
    <property type="entry name" value="SPRY_RanBP_like"/>
    <property type="match status" value="1"/>
</dbReference>
<dbReference type="EMBL" id="MDYQ01000366">
    <property type="protein sequence ID" value="PRP75707.1"/>
    <property type="molecule type" value="Genomic_DNA"/>
</dbReference>
<dbReference type="PANTHER" id="PTHR45737:SF6">
    <property type="entry name" value="VON WILLEBRAND FACTOR A DOMAIN-CONTAINING PROTEIN 5A"/>
    <property type="match status" value="1"/>
</dbReference>
<keyword evidence="5" id="KW-1185">Reference proteome</keyword>
<feature type="region of interest" description="Disordered" evidence="1">
    <location>
        <begin position="481"/>
        <end position="512"/>
    </location>
</feature>
<feature type="compositionally biased region" description="Low complexity" evidence="1">
    <location>
        <begin position="69"/>
        <end position="79"/>
    </location>
</feature>
<dbReference type="InParanoid" id="A0A2P6MVI1"/>
<dbReference type="InterPro" id="IPR044736">
    <property type="entry name" value="Gid1/RanBPM/SPLA_SPRY"/>
</dbReference>
<dbReference type="InterPro" id="IPR013320">
    <property type="entry name" value="ConA-like_dom_sf"/>
</dbReference>
<dbReference type="Pfam" id="PF00622">
    <property type="entry name" value="SPRY"/>
    <property type="match status" value="1"/>
</dbReference>
<dbReference type="Pfam" id="PF08487">
    <property type="entry name" value="VIT"/>
    <property type="match status" value="1"/>
</dbReference>
<dbReference type="InterPro" id="IPR043136">
    <property type="entry name" value="B30.2/SPRY_sf"/>
</dbReference>
<comment type="caution">
    <text evidence="4">The sequence shown here is derived from an EMBL/GenBank/DDBJ whole genome shotgun (WGS) entry which is preliminary data.</text>
</comment>
<feature type="domain" description="VIT" evidence="3">
    <location>
        <begin position="407"/>
        <end position="541"/>
    </location>
</feature>
<dbReference type="PANTHER" id="PTHR45737">
    <property type="entry name" value="VON WILLEBRAND FACTOR A DOMAIN-CONTAINING PROTEIN 5A"/>
    <property type="match status" value="1"/>
</dbReference>
<feature type="compositionally biased region" description="Basic and acidic residues" evidence="1">
    <location>
        <begin position="129"/>
        <end position="152"/>
    </location>
</feature>
<feature type="compositionally biased region" description="Acidic residues" evidence="1">
    <location>
        <begin position="32"/>
        <end position="43"/>
    </location>
</feature>
<evidence type="ECO:0000256" key="1">
    <source>
        <dbReference type="SAM" id="MobiDB-lite"/>
    </source>
</evidence>
<dbReference type="AlphaFoldDB" id="A0A2P6MVI1"/>
<feature type="region of interest" description="Disordered" evidence="1">
    <location>
        <begin position="1"/>
        <end position="157"/>
    </location>
</feature>
<feature type="compositionally biased region" description="Low complexity" evidence="1">
    <location>
        <begin position="1"/>
        <end position="11"/>
    </location>
</feature>
<dbReference type="PROSITE" id="PS51468">
    <property type="entry name" value="VIT"/>
    <property type="match status" value="1"/>
</dbReference>
<reference evidence="4 5" key="1">
    <citation type="journal article" date="2018" name="Genome Biol. Evol.">
        <title>Multiple Roots of Fruiting Body Formation in Amoebozoa.</title>
        <authorList>
            <person name="Hillmann F."/>
            <person name="Forbes G."/>
            <person name="Novohradska S."/>
            <person name="Ferling I."/>
            <person name="Riege K."/>
            <person name="Groth M."/>
            <person name="Westermann M."/>
            <person name="Marz M."/>
            <person name="Spaller T."/>
            <person name="Winckler T."/>
            <person name="Schaap P."/>
            <person name="Glockner G."/>
        </authorList>
    </citation>
    <scope>NUCLEOTIDE SEQUENCE [LARGE SCALE GENOMIC DNA]</scope>
    <source>
        <strain evidence="4 5">Jena</strain>
    </source>
</reference>
<protein>
    <submittedName>
        <fullName evidence="4">Ran-binding protein 10-like</fullName>
    </submittedName>
</protein>
<dbReference type="InterPro" id="IPR003877">
    <property type="entry name" value="SPRY_dom"/>
</dbReference>
<evidence type="ECO:0000313" key="4">
    <source>
        <dbReference type="EMBL" id="PRP75707.1"/>
    </source>
</evidence>
<dbReference type="SMART" id="SM00449">
    <property type="entry name" value="SPRY"/>
    <property type="match status" value="1"/>
</dbReference>
<evidence type="ECO:0000259" key="2">
    <source>
        <dbReference type="PROSITE" id="PS50188"/>
    </source>
</evidence>
<dbReference type="Gene3D" id="2.60.120.920">
    <property type="match status" value="1"/>
</dbReference>
<accession>A0A2P6MVI1</accession>
<feature type="compositionally biased region" description="Acidic residues" evidence="1">
    <location>
        <begin position="88"/>
        <end position="103"/>
    </location>
</feature>
<dbReference type="SUPFAM" id="SSF49899">
    <property type="entry name" value="Concanavalin A-like lectins/glucanases"/>
    <property type="match status" value="1"/>
</dbReference>
<dbReference type="PROSITE" id="PS50188">
    <property type="entry name" value="B302_SPRY"/>
    <property type="match status" value="1"/>
</dbReference>
<feature type="compositionally biased region" description="Basic and acidic residues" evidence="1">
    <location>
        <begin position="17"/>
        <end position="31"/>
    </location>
</feature>
<dbReference type="InterPro" id="IPR013694">
    <property type="entry name" value="VIT"/>
</dbReference>
<dbReference type="Proteomes" id="UP000241769">
    <property type="component" value="Unassembled WGS sequence"/>
</dbReference>
<name>A0A2P6MVI1_9EUKA</name>
<organism evidence="4 5">
    <name type="scientific">Planoprotostelium fungivorum</name>
    <dbReference type="NCBI Taxonomy" id="1890364"/>
    <lineage>
        <taxon>Eukaryota</taxon>
        <taxon>Amoebozoa</taxon>
        <taxon>Evosea</taxon>
        <taxon>Variosea</taxon>
        <taxon>Cavosteliida</taxon>
        <taxon>Cavosteliaceae</taxon>
        <taxon>Planoprotostelium</taxon>
    </lineage>
</organism>
<dbReference type="STRING" id="1890364.A0A2P6MVI1"/>